<keyword evidence="6" id="KW-1133">Transmembrane helix</keyword>
<dbReference type="AlphaFoldDB" id="A0A6J4LXV9"/>
<dbReference type="InterPro" id="IPR006311">
    <property type="entry name" value="TAT_signal"/>
</dbReference>
<evidence type="ECO:0000256" key="4">
    <source>
        <dbReference type="ARBA" id="ARBA00022729"/>
    </source>
</evidence>
<dbReference type="Pfam" id="PF11721">
    <property type="entry name" value="Malectin"/>
    <property type="match status" value="1"/>
</dbReference>
<dbReference type="EMBL" id="CADCUB010000116">
    <property type="protein sequence ID" value="CAA9341127.1"/>
    <property type="molecule type" value="Genomic_DNA"/>
</dbReference>
<dbReference type="PANTHER" id="PTHR13460:SF0">
    <property type="entry name" value="MALECTIN"/>
    <property type="match status" value="1"/>
</dbReference>
<dbReference type="Pfam" id="PF13229">
    <property type="entry name" value="Beta_helix"/>
    <property type="match status" value="1"/>
</dbReference>
<dbReference type="SMART" id="SM00710">
    <property type="entry name" value="PbH1"/>
    <property type="match status" value="5"/>
</dbReference>
<comment type="subcellular location">
    <subcellularLocation>
        <location evidence="1">Endoplasmic reticulum membrane</location>
        <topology evidence="1">Single-pass type I membrane protein</topology>
    </subcellularLocation>
</comment>
<dbReference type="SUPFAM" id="SSF51126">
    <property type="entry name" value="Pectin lyase-like"/>
    <property type="match status" value="1"/>
</dbReference>
<evidence type="ECO:0000256" key="1">
    <source>
        <dbReference type="ARBA" id="ARBA00004115"/>
    </source>
</evidence>
<dbReference type="InterPro" id="IPR011050">
    <property type="entry name" value="Pectin_lyase_fold/virulence"/>
</dbReference>
<feature type="chain" id="PRO_5039151737" evidence="11">
    <location>
        <begin position="35"/>
        <end position="461"/>
    </location>
</feature>
<dbReference type="InterPro" id="IPR012334">
    <property type="entry name" value="Pectin_lyas_fold"/>
</dbReference>
<evidence type="ECO:0000256" key="9">
    <source>
        <dbReference type="ARBA" id="ARBA00023277"/>
    </source>
</evidence>
<feature type="domain" description="Right handed beta helix" evidence="13">
    <location>
        <begin position="272"/>
        <end position="446"/>
    </location>
</feature>
<dbReference type="InterPro" id="IPR021720">
    <property type="entry name" value="Malectin_dom"/>
</dbReference>
<evidence type="ECO:0000256" key="11">
    <source>
        <dbReference type="SAM" id="SignalP"/>
    </source>
</evidence>
<dbReference type="Gene3D" id="2.160.20.10">
    <property type="entry name" value="Single-stranded right-handed beta-helix, Pectin lyase-like"/>
    <property type="match status" value="1"/>
</dbReference>
<dbReference type="InterPro" id="IPR039448">
    <property type="entry name" value="Beta_helix"/>
</dbReference>
<name>A0A6J4LXV9_9ACTN</name>
<keyword evidence="9" id="KW-0119">Carbohydrate metabolism</keyword>
<feature type="domain" description="Malectin" evidence="12">
    <location>
        <begin position="45"/>
        <end position="166"/>
    </location>
</feature>
<dbReference type="PROSITE" id="PS51318">
    <property type="entry name" value="TAT"/>
    <property type="match status" value="1"/>
</dbReference>
<feature type="region of interest" description="Disordered" evidence="10">
    <location>
        <begin position="179"/>
        <end position="225"/>
    </location>
</feature>
<evidence type="ECO:0000256" key="3">
    <source>
        <dbReference type="ARBA" id="ARBA00022692"/>
    </source>
</evidence>
<evidence type="ECO:0000259" key="13">
    <source>
        <dbReference type="Pfam" id="PF13229"/>
    </source>
</evidence>
<keyword evidence="5" id="KW-0256">Endoplasmic reticulum</keyword>
<dbReference type="SUPFAM" id="SSF49785">
    <property type="entry name" value="Galactose-binding domain-like"/>
    <property type="match status" value="1"/>
</dbReference>
<keyword evidence="7" id="KW-0472">Membrane</keyword>
<gene>
    <name evidence="14" type="ORF">AVDCRST_MAG07-2375</name>
</gene>
<keyword evidence="4 11" id="KW-0732">Signal</keyword>
<evidence type="ECO:0000256" key="7">
    <source>
        <dbReference type="ARBA" id="ARBA00023136"/>
    </source>
</evidence>
<dbReference type="InterPro" id="IPR006626">
    <property type="entry name" value="PbH1"/>
</dbReference>
<dbReference type="GO" id="GO:0016020">
    <property type="term" value="C:membrane"/>
    <property type="evidence" value="ECO:0007669"/>
    <property type="project" value="TreeGrafter"/>
</dbReference>
<protein>
    <submittedName>
        <fullName evidence="14">CBM57</fullName>
    </submittedName>
</protein>
<dbReference type="InterPro" id="IPR008979">
    <property type="entry name" value="Galactose-bd-like_sf"/>
</dbReference>
<accession>A0A6J4LXV9</accession>
<organism evidence="14">
    <name type="scientific">uncultured Frankineae bacterium</name>
    <dbReference type="NCBI Taxonomy" id="437475"/>
    <lineage>
        <taxon>Bacteria</taxon>
        <taxon>Bacillati</taxon>
        <taxon>Actinomycetota</taxon>
        <taxon>Actinomycetes</taxon>
        <taxon>Frankiales</taxon>
        <taxon>environmental samples</taxon>
    </lineage>
</organism>
<evidence type="ECO:0000256" key="8">
    <source>
        <dbReference type="ARBA" id="ARBA00023180"/>
    </source>
</evidence>
<proteinExistence type="inferred from homology"/>
<sequence length="461" mass="49219">MTRHLTRPSRIATIAAGTALAATGTLAGAAPAHAEGETVRLTTAGDDLRDSQGRLWSSTGGFTGGTRSRTAAAISGTRDDVLYRHERYGMSSFSRRVANGTYRVTLKMAEIYWTDDERRSFSVAAEGKKVLRDLDLFALVGKNAAHDRTFSVAVTDGRLDLRFTAKANMPSVSALSLTRTGDATAGAAPEQSSQDPSPPAAGGRPGPDNTGVPAGTELRRHDGDLTITTPGAVYDRLDIRGFVIVKAPDVTIRRSVIRGGVARFSRGLVTNTTSTATDLVVEDSDIYPAHPSVWLDGVKGANFTLRRVDVRGTVDNVKVHGNNVVIEDSWLHDSKHYSSDPHQGGRPSHNDGVQVLGGRNLRIRDNTITGARNAALQVTQDFSATTDLRFTGNYVDGGGCSVNLAHKRLSRMSGITVSANRFGRDTRVQGCAIVATRGTELTARDNVWDDSGKAVRVHDGG</sequence>
<dbReference type="InterPro" id="IPR039155">
    <property type="entry name" value="MLEC"/>
</dbReference>
<evidence type="ECO:0000313" key="14">
    <source>
        <dbReference type="EMBL" id="CAA9341127.1"/>
    </source>
</evidence>
<evidence type="ECO:0000256" key="2">
    <source>
        <dbReference type="ARBA" id="ARBA00009141"/>
    </source>
</evidence>
<dbReference type="Gene3D" id="2.60.120.430">
    <property type="entry name" value="Galactose-binding lectin"/>
    <property type="match status" value="1"/>
</dbReference>
<dbReference type="GO" id="GO:0030246">
    <property type="term" value="F:carbohydrate binding"/>
    <property type="evidence" value="ECO:0007669"/>
    <property type="project" value="InterPro"/>
</dbReference>
<dbReference type="PANTHER" id="PTHR13460">
    <property type="match status" value="1"/>
</dbReference>
<feature type="signal peptide" evidence="11">
    <location>
        <begin position="1"/>
        <end position="34"/>
    </location>
</feature>
<keyword evidence="8" id="KW-0325">Glycoprotein</keyword>
<evidence type="ECO:0000256" key="5">
    <source>
        <dbReference type="ARBA" id="ARBA00022824"/>
    </source>
</evidence>
<comment type="similarity">
    <text evidence="2">Belongs to the malectin family.</text>
</comment>
<evidence type="ECO:0000256" key="10">
    <source>
        <dbReference type="SAM" id="MobiDB-lite"/>
    </source>
</evidence>
<evidence type="ECO:0000259" key="12">
    <source>
        <dbReference type="Pfam" id="PF11721"/>
    </source>
</evidence>
<evidence type="ECO:0000256" key="6">
    <source>
        <dbReference type="ARBA" id="ARBA00022989"/>
    </source>
</evidence>
<reference evidence="14" key="1">
    <citation type="submission" date="2020-02" db="EMBL/GenBank/DDBJ databases">
        <authorList>
            <person name="Meier V. D."/>
        </authorList>
    </citation>
    <scope>NUCLEOTIDE SEQUENCE</scope>
    <source>
        <strain evidence="14">AVDCRST_MAG07</strain>
    </source>
</reference>
<keyword evidence="3" id="KW-0812">Transmembrane</keyword>